<protein>
    <submittedName>
        <fullName evidence="1">Uncharacterized protein</fullName>
    </submittedName>
</protein>
<evidence type="ECO:0000313" key="2">
    <source>
        <dbReference type="Proteomes" id="UP001556367"/>
    </source>
</evidence>
<evidence type="ECO:0000313" key="1">
    <source>
        <dbReference type="EMBL" id="KAL0956467.1"/>
    </source>
</evidence>
<dbReference type="Proteomes" id="UP001556367">
    <property type="component" value="Unassembled WGS sequence"/>
</dbReference>
<reference evidence="2" key="1">
    <citation type="submission" date="2024-06" db="EMBL/GenBank/DDBJ databases">
        <title>Multi-omics analyses provide insights into the biosynthesis of the anticancer antibiotic pleurotin in Hohenbuehelia grisea.</title>
        <authorList>
            <person name="Weaver J.A."/>
            <person name="Alberti F."/>
        </authorList>
    </citation>
    <scope>NUCLEOTIDE SEQUENCE [LARGE SCALE GENOMIC DNA]</scope>
    <source>
        <strain evidence="2">T-177</strain>
    </source>
</reference>
<organism evidence="1 2">
    <name type="scientific">Hohenbuehelia grisea</name>
    <dbReference type="NCBI Taxonomy" id="104357"/>
    <lineage>
        <taxon>Eukaryota</taxon>
        <taxon>Fungi</taxon>
        <taxon>Dikarya</taxon>
        <taxon>Basidiomycota</taxon>
        <taxon>Agaricomycotina</taxon>
        <taxon>Agaricomycetes</taxon>
        <taxon>Agaricomycetidae</taxon>
        <taxon>Agaricales</taxon>
        <taxon>Pleurotineae</taxon>
        <taxon>Pleurotaceae</taxon>
        <taxon>Hohenbuehelia</taxon>
    </lineage>
</organism>
<comment type="caution">
    <text evidence="1">The sequence shown here is derived from an EMBL/GenBank/DDBJ whole genome shotgun (WGS) entry which is preliminary data.</text>
</comment>
<proteinExistence type="predicted"/>
<gene>
    <name evidence="1" type="ORF">HGRIS_002613</name>
</gene>
<keyword evidence="2" id="KW-1185">Reference proteome</keyword>
<name>A0ABR3JLR4_9AGAR</name>
<sequence length="110" mass="12960">MFSDSASFLYFNPLQLHRLVPLVVVQCVYCFPIAPFFPPHHSIPYRPHSVLSIASCFIHHFPSHPFGIYISTLSHWHLLGEDFWQKSPVLSSYTFKRRFFFLRVLFVGFL</sequence>
<dbReference type="EMBL" id="JASNQZ010000006">
    <property type="protein sequence ID" value="KAL0956467.1"/>
    <property type="molecule type" value="Genomic_DNA"/>
</dbReference>
<accession>A0ABR3JLR4</accession>